<gene>
    <name evidence="3" type="ORF">PKNOH_S05369800</name>
</gene>
<accession>A0A1Y3DTK1</accession>
<proteinExistence type="predicted"/>
<evidence type="ECO:0000313" key="3">
    <source>
        <dbReference type="EMBL" id="OTN67610.1"/>
    </source>
</evidence>
<dbReference type="VEuPathDB" id="PlasmoDB:PKNH_1325300"/>
<dbReference type="VEuPathDB" id="PlasmoDB:PKA1H_130030800"/>
<comment type="caution">
    <text evidence="3">The sequence shown here is derived from an EMBL/GenBank/DDBJ whole genome shotgun (WGS) entry which is preliminary data.</text>
</comment>
<feature type="region of interest" description="Disordered" evidence="1">
    <location>
        <begin position="58"/>
        <end position="109"/>
    </location>
</feature>
<sequence>MDIRFQGIESRVPGLGFRFRCIVVSASSTLNGDDDVSDGSGLYSSEEDINRTNVRAKTLGSDGPHVPHKGYGDYHPPLKKGGGEPSVRRGGTVPPFGGQYPHPTSRYGTPGKDHVNSKYGTPKIGSPNFGTLKSGTPKNKSFSQRSKRVKEVLKTLWKKCVCHGNKHRRLVIIFAVVIMVVIYFVLAYCASSGMGGADNLFLPREARELKTGCNTILACVKTASTSILAVYVVPTIIGILVIGALFGFYCWKLEQCNKREKF</sequence>
<keyword evidence="2" id="KW-0812">Transmembrane</keyword>
<dbReference type="EMBL" id="NETL01000019">
    <property type="protein sequence ID" value="OTN67610.1"/>
    <property type="molecule type" value="Genomic_DNA"/>
</dbReference>
<evidence type="ECO:0000313" key="4">
    <source>
        <dbReference type="Proteomes" id="UP000195012"/>
    </source>
</evidence>
<dbReference type="VEuPathDB" id="PlasmoDB:PKNOH_S05369800"/>
<feature type="transmembrane region" description="Helical" evidence="2">
    <location>
        <begin position="228"/>
        <end position="251"/>
    </location>
</feature>
<evidence type="ECO:0000256" key="2">
    <source>
        <dbReference type="SAM" id="Phobius"/>
    </source>
</evidence>
<reference evidence="3 4" key="1">
    <citation type="submission" date="2017-05" db="EMBL/GenBank/DDBJ databases">
        <title>PacBio assembly of a Plasmodium knowlesi genome sequence with Hi-C correction and manual annotation of the SICAvar gene family.</title>
        <authorList>
            <person name="Lapp S.A."/>
            <person name="Geraldo J.A."/>
            <person name="Chien J.-T."/>
            <person name="Ay F."/>
            <person name="Pakala S.B."/>
            <person name="Batugedara G."/>
            <person name="Humphrey J.C."/>
            <person name="Debarry J.D."/>
            <person name="Le Roch K.G."/>
            <person name="Galinski M.R."/>
            <person name="Kissinger J.C."/>
        </authorList>
    </citation>
    <scope>NUCLEOTIDE SEQUENCE [LARGE SCALE GENOMIC DNA]</scope>
    <source>
        <strain evidence="4">Malayan Strain Pk1 (A+)</strain>
    </source>
</reference>
<name>A0A1Y3DTK1_PLAKN</name>
<evidence type="ECO:0000256" key="1">
    <source>
        <dbReference type="SAM" id="MobiDB-lite"/>
    </source>
</evidence>
<keyword evidence="2" id="KW-0472">Membrane</keyword>
<dbReference type="Proteomes" id="UP000195012">
    <property type="component" value="Unassembled WGS sequence"/>
</dbReference>
<keyword evidence="2" id="KW-1133">Transmembrane helix</keyword>
<feature type="transmembrane region" description="Helical" evidence="2">
    <location>
        <begin position="170"/>
        <end position="194"/>
    </location>
</feature>
<organism evidence="3 4">
    <name type="scientific">Plasmodium knowlesi</name>
    <dbReference type="NCBI Taxonomy" id="5850"/>
    <lineage>
        <taxon>Eukaryota</taxon>
        <taxon>Sar</taxon>
        <taxon>Alveolata</taxon>
        <taxon>Apicomplexa</taxon>
        <taxon>Aconoidasida</taxon>
        <taxon>Haemosporida</taxon>
        <taxon>Plasmodiidae</taxon>
        <taxon>Plasmodium</taxon>
        <taxon>Plasmodium (Plasmodium)</taxon>
    </lineage>
</organism>
<protein>
    <submittedName>
        <fullName evidence="3">Uncharacterized protein</fullName>
    </submittedName>
</protein>
<dbReference type="AlphaFoldDB" id="A0A1Y3DTK1"/>